<organism evidence="1">
    <name type="scientific">viral metagenome</name>
    <dbReference type="NCBI Taxonomy" id="1070528"/>
    <lineage>
        <taxon>unclassified sequences</taxon>
        <taxon>metagenomes</taxon>
        <taxon>organismal metagenomes</taxon>
    </lineage>
</organism>
<protein>
    <submittedName>
        <fullName evidence="1">Uncharacterized protein</fullName>
    </submittedName>
</protein>
<dbReference type="AlphaFoldDB" id="A0A6M3JVA1"/>
<reference evidence="1" key="1">
    <citation type="submission" date="2020-03" db="EMBL/GenBank/DDBJ databases">
        <title>The deep terrestrial virosphere.</title>
        <authorList>
            <person name="Holmfeldt K."/>
            <person name="Nilsson E."/>
            <person name="Simone D."/>
            <person name="Lopez-Fernandez M."/>
            <person name="Wu X."/>
            <person name="de Brujin I."/>
            <person name="Lundin D."/>
            <person name="Andersson A."/>
            <person name="Bertilsson S."/>
            <person name="Dopson M."/>
        </authorList>
    </citation>
    <scope>NUCLEOTIDE SEQUENCE</scope>
    <source>
        <strain evidence="1">MM415A02707</strain>
        <strain evidence="2">MM415B04227</strain>
    </source>
</reference>
<accession>A0A6M3JVA1</accession>
<sequence length="76" mass="8502">MKQQTIQALLEAALDQPSPTPALKKAIQEALEETNHSDRLLTRQARTARALILAGATGKKPTRIDWDKVERVSVRR</sequence>
<name>A0A6M3JVA1_9ZZZZ</name>
<evidence type="ECO:0000313" key="1">
    <source>
        <dbReference type="EMBL" id="QJA72587.1"/>
    </source>
</evidence>
<gene>
    <name evidence="1" type="ORF">MM415A02707_0009</name>
    <name evidence="2" type="ORF">MM415B04227_0008</name>
</gene>
<dbReference type="EMBL" id="MT141963">
    <property type="protein sequence ID" value="QJA72587.1"/>
    <property type="molecule type" value="Genomic_DNA"/>
</dbReference>
<dbReference type="EMBL" id="MT143148">
    <property type="protein sequence ID" value="QJA93428.1"/>
    <property type="molecule type" value="Genomic_DNA"/>
</dbReference>
<proteinExistence type="predicted"/>
<evidence type="ECO:0000313" key="2">
    <source>
        <dbReference type="EMBL" id="QJA93428.1"/>
    </source>
</evidence>